<evidence type="ECO:0000256" key="6">
    <source>
        <dbReference type="ARBA" id="ARBA00022807"/>
    </source>
</evidence>
<evidence type="ECO:0000259" key="8">
    <source>
        <dbReference type="Pfam" id="PF12359"/>
    </source>
</evidence>
<sequence>MSLEYKITHVFCPLQLPDGDDHSHPNDLALSEAVRDSAFEFYWNLGYLEKNHWECVKKLLQNLYQAMYFHQLQENCVASQLESMTVGDVVTYLIRAQNAAVVFRRGAEETIAESFEVSPTVAAVMGSCGKLVCSYPGPAIVVRNVIFDDAVFRRELAHFLCEMNKDNLATPTTRKAGSTVSEERDTAHPRYITELLTGILRAVGRPAEVQRINKRIGDDVVWCGVRLPWRRSSLWLMIRVVLQTMLAGNGLGLGGYKTFMLFFMNGLAGEALDAGMSDDVLHWISAKISRRLTKLGESAPDWLTAAVLETCTKIRNLLDGRWKQAQERDALTPIWKPHSLDFPADTQLSLHTSQKYIEDVLNSSYSTVRPTNSMTGGRLRGSLDDFLSTTGHFQDAYEADPRSTLYDVEREVGHGIDGWVAGVLEDDADAPCEKLELLASEYSLAAMKTYEGNPEDFSRMLLTVIELWVALDKLVIQRIPMLREYSPEIPISLLERLLLRDAHDIQRFCLAYDYVRKRHSGARSGWSVFSDRADTNNFAVRYFNGDLHLQALRDRIHEAALQERREKLLELRELNKRYYEITRCAAEMNHDYYVNWSGGTCHSSFSCGKCSLEAQSKIEIMVHEWPLPEDHYRAAVVVFELNRPPAFDMWRSVTCLLLVDICSPQLTETYPHTRLGGYSALYPYHTKHARTRVTLASDTTPFTTSHYRSTRVPIEEDEVCVNNGLSFYYYDERSYVSLAGAFKAVDISGSCAYQLPPGSYQNLQRYLQYTVHASNEVLCSQADCHEDLSMHEFIAYGHLRSGPSLQWLNILREIRANTLTLRRDEVHMLFAQTASQVGPVSDDRKLIWHAELERTHFRRSLLGEIETLVSTVSGNWLEGTTMDTISFVVARMLSAVEDHSCHRALELLRTVREKTFCWVLELFHKLEQATCELQKEQLRGRLRDSAAVCRSTFDVDLHNAKLLLDSPRAMEILVCCAVAINNNTPPQSSVLHGMSRLLMERDCRLSWKLEELVGTMVLEGNDGIDLGIKHVWPGYRRGAQWRKVDAGNFSWFTTNTASSATQCSQQVHLNLLNGTLLVDGRTIGRLPDEIRKDPIFTLLFDAQGPEVLPGDMTGMEYATRGLIAEYRVYFRMGADGLIIRAKKETEQNVLELIPPQKLASDLPAELVENHVHWINLETQMMEVRPNDNPWGSSPDNWTLHFSPGRHSMTKRGVALLDVRSETWRMLSERLQPLENPRNLIIVLEKSGVLVTLPRYGLSFFINDDWELECHHPRGMVYDENQSAGTMIGLANKLVLRPKANLADEGVQRLVLVPEGDASSTMEDNHVKVAIDISGPARRRFRYQIFRIDTNLGCLVGSAGLAGNLYRAYLHALTSKACSVDPLTKRTGTEEALSILHSAACRSFMKFDILSAKLLCRIAGLTTPRMWYPVHLRHMQTVHWLAGLPVASQHHGLYLACSSIKEIQQRLGGFHDGRSTPLFEDGRSTPLSEGGRSTPLFPPCDDHLLRRAAIRAAVLYPPSSDNPLPGGESDSVYEARDIQLSSADEFRVYSTALAVYHWSTQKRPVNNTQALVDSWNAVTGVSPGFSLRYNRKWLSPDLPAIWLPLYDSCRRSQAPQHRFQLIFSLSAMAYASPDLEDVVGTLLAFATMPQFKDENPPDHPAYTLSDGYRPSSRALDRLVSQQERPYKDYVTPEVYREKLQLEKSEIIAEVTAAWPCMKPPPCSSFLCPSWYYTAALDSDLCELFASCYRNMELKNHLNRVESILGRDPARPLMGSLGTTSLASQYSFVPSSQGHQPTHREVTLEDLFHRSVPAVPPPPKLPLTLTPSRSLTWYLLYYSRCIHRPESYLFSGLIDDLRKNANSVFQVMYADGLQRSADHLSHDQITLEVDALQCLVEPLRTHYEQSRAMYTSTLISLAESLGPQTTSDHAIHKSGRWPRVTAKVLLGCLASTSQTRLSRDWRVCLIAFAKLALEYQRARRMLTLAKNGATEDLHKEIGNAGCDGWKAESYVDWLLIQLDGDFLVRPVQVDVALEMIAPRSGQNTVLQLNMGEGKSSVIVPATASVLADGNQLVRVAVPKALVSQMFHLLVHRLGGLVNRRVFYLPFSRSLKMNSSRAREVQAILEQCMRERGILVVQPEHILSFKLLSVEKQLDGTTGIAEQLLQTQRWLHSHVRDILDESDEILHVRNQLIYAIGSQRPLDGSPTRWSTTQRVLRLVKKHAPMLREHFPLCVEYEQCPRRSGAFPHIRLLHERAGEELISRIAQDVVDGRLLNFGRNESTAIHHFITRMDVAPSEVRMIRDYCGGTAMWMSLLHLRGLLASGILLFALMERRWRVGYGLAPPRTMLAVPYRAKDIPAPRAEFGHPDVAIVLTCLSYYYGGLNQEQLKLCFDRLFMLDNPDQEYHSWVRDCLDVPEHLRQTSGINTQSLDQWKDHLIPIFSYNQSIIDFYLSQVVFPKEAKEFPSKLSSGGWDLAEERAHVTTGFSGTNDARYLLPTSTIQCELDHQRAT</sequence>
<evidence type="ECO:0000259" key="9">
    <source>
        <dbReference type="Pfam" id="PF20255"/>
    </source>
</evidence>
<feature type="domain" description="DUF3638" evidence="7">
    <location>
        <begin position="2002"/>
        <end position="2223"/>
    </location>
</feature>
<dbReference type="Proteomes" id="UP000054217">
    <property type="component" value="Unassembled WGS sequence"/>
</dbReference>
<keyword evidence="4" id="KW-0833">Ubl conjugation pathway</keyword>
<evidence type="ECO:0000256" key="2">
    <source>
        <dbReference type="ARBA" id="ARBA00012759"/>
    </source>
</evidence>
<evidence type="ECO:0000313" key="11">
    <source>
        <dbReference type="Proteomes" id="UP000054217"/>
    </source>
</evidence>
<reference evidence="10 11" key="1">
    <citation type="submission" date="2014-04" db="EMBL/GenBank/DDBJ databases">
        <authorList>
            <consortium name="DOE Joint Genome Institute"/>
            <person name="Kuo A."/>
            <person name="Kohler A."/>
            <person name="Costa M.D."/>
            <person name="Nagy L.G."/>
            <person name="Floudas D."/>
            <person name="Copeland A."/>
            <person name="Barry K.W."/>
            <person name="Cichocki N."/>
            <person name="Veneault-Fourrey C."/>
            <person name="LaButti K."/>
            <person name="Lindquist E.A."/>
            <person name="Lipzen A."/>
            <person name="Lundell T."/>
            <person name="Morin E."/>
            <person name="Murat C."/>
            <person name="Sun H."/>
            <person name="Tunlid A."/>
            <person name="Henrissat B."/>
            <person name="Grigoriev I.V."/>
            <person name="Hibbett D.S."/>
            <person name="Martin F."/>
            <person name="Nordberg H.P."/>
            <person name="Cantor M.N."/>
            <person name="Hua S.X."/>
        </authorList>
    </citation>
    <scope>NUCLEOTIDE SEQUENCE [LARGE SCALE GENOMIC DNA]</scope>
    <source>
        <strain evidence="10 11">Marx 270</strain>
    </source>
</reference>
<dbReference type="OrthoDB" id="3182339at2759"/>
<name>A0A0C3P8Y5_PISTI</name>
<feature type="domain" description="DUF3645" evidence="8">
    <location>
        <begin position="2340"/>
        <end position="2371"/>
    </location>
</feature>
<evidence type="ECO:0000256" key="4">
    <source>
        <dbReference type="ARBA" id="ARBA00022786"/>
    </source>
</evidence>
<dbReference type="GO" id="GO:0004843">
    <property type="term" value="F:cysteine-type deubiquitinase activity"/>
    <property type="evidence" value="ECO:0007669"/>
    <property type="project" value="UniProtKB-EC"/>
</dbReference>
<organism evidence="10 11">
    <name type="scientific">Pisolithus tinctorius Marx 270</name>
    <dbReference type="NCBI Taxonomy" id="870435"/>
    <lineage>
        <taxon>Eukaryota</taxon>
        <taxon>Fungi</taxon>
        <taxon>Dikarya</taxon>
        <taxon>Basidiomycota</taxon>
        <taxon>Agaricomycotina</taxon>
        <taxon>Agaricomycetes</taxon>
        <taxon>Agaricomycetidae</taxon>
        <taxon>Boletales</taxon>
        <taxon>Sclerodermatineae</taxon>
        <taxon>Pisolithaceae</taxon>
        <taxon>Pisolithus</taxon>
    </lineage>
</organism>
<comment type="catalytic activity">
    <reaction evidence="1">
        <text>Thiol-dependent hydrolysis of ester, thioester, amide, peptide and isopeptide bonds formed by the C-terminal Gly of ubiquitin (a 76-residue protein attached to proteins as an intracellular targeting signal).</text>
        <dbReference type="EC" id="3.4.19.12"/>
    </reaction>
</comment>
<dbReference type="PANTHER" id="PTHR13367:SF33">
    <property type="entry name" value="P-LOOP CONTAINING NUCLEOSIDE TRIPHOSPHATE HYDROLASE PROTEIN"/>
    <property type="match status" value="1"/>
</dbReference>
<dbReference type="Pfam" id="PF12359">
    <property type="entry name" value="DUF3645"/>
    <property type="match status" value="1"/>
</dbReference>
<protein>
    <recommendedName>
        <fullName evidence="2">ubiquitinyl hydrolase 1</fullName>
        <ecNumber evidence="2">3.4.19.12</ecNumber>
    </recommendedName>
</protein>
<keyword evidence="5" id="KW-0378">Hydrolase</keyword>
<keyword evidence="6" id="KW-0788">Thiol protease</keyword>
<dbReference type="HOGENOM" id="CLU_000211_1_0_1"/>
<dbReference type="Pfam" id="PF12340">
    <property type="entry name" value="DUF3638"/>
    <property type="match status" value="1"/>
</dbReference>
<evidence type="ECO:0000256" key="3">
    <source>
        <dbReference type="ARBA" id="ARBA00022670"/>
    </source>
</evidence>
<dbReference type="Pfam" id="PF20255">
    <property type="entry name" value="DUF6606"/>
    <property type="match status" value="1"/>
</dbReference>
<evidence type="ECO:0000313" key="10">
    <source>
        <dbReference type="EMBL" id="KIO03964.1"/>
    </source>
</evidence>
<keyword evidence="11" id="KW-1185">Reference proteome</keyword>
<feature type="non-terminal residue" evidence="10">
    <location>
        <position position="2508"/>
    </location>
</feature>
<dbReference type="EMBL" id="KN831973">
    <property type="protein sequence ID" value="KIO03964.1"/>
    <property type="molecule type" value="Genomic_DNA"/>
</dbReference>
<dbReference type="EC" id="3.4.19.12" evidence="2"/>
<evidence type="ECO:0000259" key="7">
    <source>
        <dbReference type="Pfam" id="PF12340"/>
    </source>
</evidence>
<dbReference type="InterPro" id="IPR051346">
    <property type="entry name" value="OTU_Deubiquitinase"/>
</dbReference>
<dbReference type="GO" id="GO:0006508">
    <property type="term" value="P:proteolysis"/>
    <property type="evidence" value="ECO:0007669"/>
    <property type="project" value="UniProtKB-KW"/>
</dbReference>
<feature type="domain" description="DUF6606" evidence="9">
    <location>
        <begin position="7"/>
        <end position="266"/>
    </location>
</feature>
<reference evidence="11" key="2">
    <citation type="submission" date="2015-01" db="EMBL/GenBank/DDBJ databases">
        <title>Evolutionary Origins and Diversification of the Mycorrhizal Mutualists.</title>
        <authorList>
            <consortium name="DOE Joint Genome Institute"/>
            <consortium name="Mycorrhizal Genomics Consortium"/>
            <person name="Kohler A."/>
            <person name="Kuo A."/>
            <person name="Nagy L.G."/>
            <person name="Floudas D."/>
            <person name="Copeland A."/>
            <person name="Barry K.W."/>
            <person name="Cichocki N."/>
            <person name="Veneault-Fourrey C."/>
            <person name="LaButti K."/>
            <person name="Lindquist E.A."/>
            <person name="Lipzen A."/>
            <person name="Lundell T."/>
            <person name="Morin E."/>
            <person name="Murat C."/>
            <person name="Riley R."/>
            <person name="Ohm R."/>
            <person name="Sun H."/>
            <person name="Tunlid A."/>
            <person name="Henrissat B."/>
            <person name="Grigoriev I.V."/>
            <person name="Hibbett D.S."/>
            <person name="Martin F."/>
        </authorList>
    </citation>
    <scope>NUCLEOTIDE SEQUENCE [LARGE SCALE GENOMIC DNA]</scope>
    <source>
        <strain evidence="11">Marx 270</strain>
    </source>
</reference>
<proteinExistence type="predicted"/>
<keyword evidence="3" id="KW-0645">Protease</keyword>
<evidence type="ECO:0000256" key="5">
    <source>
        <dbReference type="ARBA" id="ARBA00022801"/>
    </source>
</evidence>
<dbReference type="PANTHER" id="PTHR13367">
    <property type="entry name" value="UBIQUITIN THIOESTERASE"/>
    <property type="match status" value="1"/>
</dbReference>
<dbReference type="STRING" id="870435.A0A0C3P8Y5"/>
<dbReference type="InterPro" id="IPR046541">
    <property type="entry name" value="DUF6606"/>
</dbReference>
<dbReference type="InterPro" id="IPR022099">
    <property type="entry name" value="DUF3638"/>
</dbReference>
<accession>A0A0C3P8Y5</accession>
<dbReference type="InterPro" id="IPR022105">
    <property type="entry name" value="DUF3645"/>
</dbReference>
<gene>
    <name evidence="10" type="ORF">M404DRAFT_953805</name>
</gene>
<dbReference type="InParanoid" id="A0A0C3P8Y5"/>
<evidence type="ECO:0000256" key="1">
    <source>
        <dbReference type="ARBA" id="ARBA00000707"/>
    </source>
</evidence>